<organism evidence="1 2">
    <name type="scientific">Rhodanobacter glycinis</name>
    <dbReference type="NCBI Taxonomy" id="582702"/>
    <lineage>
        <taxon>Bacteria</taxon>
        <taxon>Pseudomonadati</taxon>
        <taxon>Pseudomonadota</taxon>
        <taxon>Gammaproteobacteria</taxon>
        <taxon>Lysobacterales</taxon>
        <taxon>Rhodanobacteraceae</taxon>
        <taxon>Rhodanobacter</taxon>
    </lineage>
</organism>
<dbReference type="AlphaFoldDB" id="A0A1I3ZSY1"/>
<sequence length="45" mass="4788">MSRSRLMPFAMIVSIAVEGVGVTGAKGCAPVTTWSQRADPNRQPL</sequence>
<dbReference type="EMBL" id="FOSR01000003">
    <property type="protein sequence ID" value="SFK46791.1"/>
    <property type="molecule type" value="Genomic_DNA"/>
</dbReference>
<evidence type="ECO:0000313" key="2">
    <source>
        <dbReference type="Proteomes" id="UP000198725"/>
    </source>
</evidence>
<name>A0A1I3ZSY1_9GAMM</name>
<evidence type="ECO:0000313" key="1">
    <source>
        <dbReference type="EMBL" id="SFK46791.1"/>
    </source>
</evidence>
<reference evidence="2" key="1">
    <citation type="submission" date="2016-10" db="EMBL/GenBank/DDBJ databases">
        <authorList>
            <person name="Varghese N."/>
            <person name="Submissions S."/>
        </authorList>
    </citation>
    <scope>NUCLEOTIDE SEQUENCE [LARGE SCALE GENOMIC DNA]</scope>
    <source>
        <strain evidence="2">MO64</strain>
    </source>
</reference>
<accession>A0A1I3ZSY1</accession>
<dbReference type="RefSeq" id="WP_175481490.1">
    <property type="nucleotide sequence ID" value="NZ_FOSR01000003.1"/>
</dbReference>
<gene>
    <name evidence="1" type="ORF">SAMN05192579_10379</name>
</gene>
<protein>
    <submittedName>
        <fullName evidence="1">Uncharacterized protein</fullName>
    </submittedName>
</protein>
<keyword evidence="2" id="KW-1185">Reference proteome</keyword>
<dbReference type="Proteomes" id="UP000198725">
    <property type="component" value="Unassembled WGS sequence"/>
</dbReference>
<proteinExistence type="predicted"/>